<comment type="caution">
    <text evidence="1">The sequence shown here is derived from an EMBL/GenBank/DDBJ whole genome shotgun (WGS) entry which is preliminary data.</text>
</comment>
<proteinExistence type="predicted"/>
<dbReference type="EMBL" id="BAAALY010000019">
    <property type="protein sequence ID" value="GAA1560856.1"/>
    <property type="molecule type" value="Genomic_DNA"/>
</dbReference>
<accession>A0ABN2CLS2</accession>
<dbReference type="Proteomes" id="UP001501791">
    <property type="component" value="Unassembled WGS sequence"/>
</dbReference>
<organism evidence="1 2">
    <name type="scientific">Brevibacterium picturae</name>
    <dbReference type="NCBI Taxonomy" id="260553"/>
    <lineage>
        <taxon>Bacteria</taxon>
        <taxon>Bacillati</taxon>
        <taxon>Actinomycetota</taxon>
        <taxon>Actinomycetes</taxon>
        <taxon>Micrococcales</taxon>
        <taxon>Brevibacteriaceae</taxon>
        <taxon>Brevibacterium</taxon>
    </lineage>
</organism>
<evidence type="ECO:0000313" key="1">
    <source>
        <dbReference type="EMBL" id="GAA1560856.1"/>
    </source>
</evidence>
<keyword evidence="2" id="KW-1185">Reference proteome</keyword>
<sequence length="61" mass="6644">MSEEGFALGSAQVFDAMLRLLDGSFAPQGGRKTRATLEQCLTYHAVFDPQTADSSYCLARN</sequence>
<protein>
    <submittedName>
        <fullName evidence="1">Uncharacterized protein</fullName>
    </submittedName>
</protein>
<reference evidence="1 2" key="1">
    <citation type="journal article" date="2019" name="Int. J. Syst. Evol. Microbiol.">
        <title>The Global Catalogue of Microorganisms (GCM) 10K type strain sequencing project: providing services to taxonomists for standard genome sequencing and annotation.</title>
        <authorList>
            <consortium name="The Broad Institute Genomics Platform"/>
            <consortium name="The Broad Institute Genome Sequencing Center for Infectious Disease"/>
            <person name="Wu L."/>
            <person name="Ma J."/>
        </authorList>
    </citation>
    <scope>NUCLEOTIDE SEQUENCE [LARGE SCALE GENOMIC DNA]</scope>
    <source>
        <strain evidence="1 2">JCM 13319</strain>
    </source>
</reference>
<evidence type="ECO:0000313" key="2">
    <source>
        <dbReference type="Proteomes" id="UP001501791"/>
    </source>
</evidence>
<name>A0ABN2CLS2_9MICO</name>
<gene>
    <name evidence="1" type="ORF">GCM10009691_38420</name>
</gene>